<proteinExistence type="predicted"/>
<dbReference type="EMBL" id="FUEG01000067">
    <property type="protein sequence ID" value="SJL18715.1"/>
    <property type="molecule type" value="Genomic_DNA"/>
</dbReference>
<gene>
    <name evidence="1" type="ORF">ARMOST_22314</name>
</gene>
<evidence type="ECO:0000313" key="2">
    <source>
        <dbReference type="Proteomes" id="UP000219338"/>
    </source>
</evidence>
<reference evidence="2" key="1">
    <citation type="journal article" date="2017" name="Nat. Ecol. Evol.">
        <title>Genome expansion and lineage-specific genetic innovations in the forest pathogenic fungi Armillaria.</title>
        <authorList>
            <person name="Sipos G."/>
            <person name="Prasanna A.N."/>
            <person name="Walter M.C."/>
            <person name="O'Connor E."/>
            <person name="Balint B."/>
            <person name="Krizsan K."/>
            <person name="Kiss B."/>
            <person name="Hess J."/>
            <person name="Varga T."/>
            <person name="Slot J."/>
            <person name="Riley R."/>
            <person name="Boka B."/>
            <person name="Rigling D."/>
            <person name="Barry K."/>
            <person name="Lee J."/>
            <person name="Mihaltcheva S."/>
            <person name="LaButti K."/>
            <person name="Lipzen A."/>
            <person name="Waldron R."/>
            <person name="Moloney N.M."/>
            <person name="Sperisen C."/>
            <person name="Kredics L."/>
            <person name="Vagvoelgyi C."/>
            <person name="Patrignani A."/>
            <person name="Fitzpatrick D."/>
            <person name="Nagy I."/>
            <person name="Doyle S."/>
            <person name="Anderson J.B."/>
            <person name="Grigoriev I.V."/>
            <person name="Gueldener U."/>
            <person name="Muensterkoetter M."/>
            <person name="Nagy L.G."/>
        </authorList>
    </citation>
    <scope>NUCLEOTIDE SEQUENCE [LARGE SCALE GENOMIC DNA]</scope>
    <source>
        <strain evidence="2">C18/9</strain>
    </source>
</reference>
<sequence length="137" mass="15546">MAYTIIAPWWRPRKIATSDQRVLSVRVAMRSCERDDTDGRCTLKGSEENVGIEIVIPDAQLERYEDGFNNENTIQRDGIKAQRTRPDDDPHVILAALRDSSCQCWYSWPVSALELISVSIPEVLEILGTSCLIRIEP</sequence>
<keyword evidence="2" id="KW-1185">Reference proteome</keyword>
<name>A0A284SCI6_ARMOS</name>
<dbReference type="Proteomes" id="UP000219338">
    <property type="component" value="Unassembled WGS sequence"/>
</dbReference>
<accession>A0A284SCI6</accession>
<organism evidence="1 2">
    <name type="scientific">Armillaria ostoyae</name>
    <name type="common">Armillaria root rot fungus</name>
    <dbReference type="NCBI Taxonomy" id="47428"/>
    <lineage>
        <taxon>Eukaryota</taxon>
        <taxon>Fungi</taxon>
        <taxon>Dikarya</taxon>
        <taxon>Basidiomycota</taxon>
        <taxon>Agaricomycotina</taxon>
        <taxon>Agaricomycetes</taxon>
        <taxon>Agaricomycetidae</taxon>
        <taxon>Agaricales</taxon>
        <taxon>Marasmiineae</taxon>
        <taxon>Physalacriaceae</taxon>
        <taxon>Armillaria</taxon>
    </lineage>
</organism>
<evidence type="ECO:0000313" key="1">
    <source>
        <dbReference type="EMBL" id="SJL18715.1"/>
    </source>
</evidence>
<protein>
    <submittedName>
        <fullName evidence="1">Uncharacterized protein</fullName>
    </submittedName>
</protein>
<dbReference type="AlphaFoldDB" id="A0A284SCI6"/>